<evidence type="ECO:0000313" key="4">
    <source>
        <dbReference type="Proteomes" id="UP000297299"/>
    </source>
</evidence>
<evidence type="ECO:0000259" key="2">
    <source>
        <dbReference type="Pfam" id="PF13577"/>
    </source>
</evidence>
<gene>
    <name evidence="3" type="ORF">BOTCAL_0156g00200</name>
</gene>
<dbReference type="Proteomes" id="UP000297299">
    <property type="component" value="Unassembled WGS sequence"/>
</dbReference>
<feature type="chain" id="PRO_5021411048" description="SnoaL-like domain-containing protein" evidence="1">
    <location>
        <begin position="20"/>
        <end position="193"/>
    </location>
</feature>
<feature type="domain" description="SnoaL-like" evidence="2">
    <location>
        <begin position="54"/>
        <end position="180"/>
    </location>
</feature>
<evidence type="ECO:0000313" key="3">
    <source>
        <dbReference type="EMBL" id="TEY63312.1"/>
    </source>
</evidence>
<dbReference type="EMBL" id="PHWZ01000156">
    <property type="protein sequence ID" value="TEY63312.1"/>
    <property type="molecule type" value="Genomic_DNA"/>
</dbReference>
<keyword evidence="1" id="KW-0732">Signal</keyword>
<dbReference type="Gene3D" id="3.10.450.50">
    <property type="match status" value="1"/>
</dbReference>
<dbReference type="OrthoDB" id="2148716at2759"/>
<feature type="signal peptide" evidence="1">
    <location>
        <begin position="1"/>
        <end position="19"/>
    </location>
</feature>
<dbReference type="InterPro" id="IPR032710">
    <property type="entry name" value="NTF2-like_dom_sf"/>
</dbReference>
<sequence>MRLLRFLALLAGLISRTVSLESSKCPNISPGPASSFQLAELLPIFPPTDPIATETIRNTLSLYAFAVDGRNWQAFSRVFASDARANYSEPFPVLYGLQNITNAISGKIEEFSGTHHRYGTQYIAICSPTSAISVTYLQSSHFFLPDTAPVVEDGSHTLLATGRYEDTWGKENGTWKIVNRNLVYIGPLILGTA</sequence>
<proteinExistence type="predicted"/>
<name>A0A4Y8D2K8_9HELO</name>
<reference evidence="3 4" key="1">
    <citation type="submission" date="2017-11" db="EMBL/GenBank/DDBJ databases">
        <title>Comparative genomics of Botrytis spp.</title>
        <authorList>
            <person name="Valero-Jimenez C.A."/>
            <person name="Tapia P."/>
            <person name="Veloso J."/>
            <person name="Silva-Moreno E."/>
            <person name="Staats M."/>
            <person name="Valdes J.H."/>
            <person name="Van Kan J.A.L."/>
        </authorList>
    </citation>
    <scope>NUCLEOTIDE SEQUENCE [LARGE SCALE GENOMIC DNA]</scope>
    <source>
        <strain evidence="3 4">MUCL2830</strain>
    </source>
</reference>
<protein>
    <recommendedName>
        <fullName evidence="2">SnoaL-like domain-containing protein</fullName>
    </recommendedName>
</protein>
<dbReference type="SUPFAM" id="SSF54427">
    <property type="entry name" value="NTF2-like"/>
    <property type="match status" value="1"/>
</dbReference>
<evidence type="ECO:0000256" key="1">
    <source>
        <dbReference type="SAM" id="SignalP"/>
    </source>
</evidence>
<organism evidence="3 4">
    <name type="scientific">Botryotinia calthae</name>
    <dbReference type="NCBI Taxonomy" id="38488"/>
    <lineage>
        <taxon>Eukaryota</taxon>
        <taxon>Fungi</taxon>
        <taxon>Dikarya</taxon>
        <taxon>Ascomycota</taxon>
        <taxon>Pezizomycotina</taxon>
        <taxon>Leotiomycetes</taxon>
        <taxon>Helotiales</taxon>
        <taxon>Sclerotiniaceae</taxon>
        <taxon>Botryotinia</taxon>
    </lineage>
</organism>
<accession>A0A4Y8D2K8</accession>
<dbReference type="AlphaFoldDB" id="A0A4Y8D2K8"/>
<dbReference type="Pfam" id="PF13577">
    <property type="entry name" value="SnoaL_4"/>
    <property type="match status" value="1"/>
</dbReference>
<dbReference type="InterPro" id="IPR037401">
    <property type="entry name" value="SnoaL-like"/>
</dbReference>
<comment type="caution">
    <text evidence="3">The sequence shown here is derived from an EMBL/GenBank/DDBJ whole genome shotgun (WGS) entry which is preliminary data.</text>
</comment>
<keyword evidence="4" id="KW-1185">Reference proteome</keyword>
<dbReference type="CDD" id="cd00531">
    <property type="entry name" value="NTF2_like"/>
    <property type="match status" value="1"/>
</dbReference>